<comment type="caution">
    <text evidence="8">The sequence shown here is derived from an EMBL/GenBank/DDBJ whole genome shotgun (WGS) entry which is preliminary data.</text>
</comment>
<evidence type="ECO:0000256" key="4">
    <source>
        <dbReference type="ARBA" id="ARBA00023136"/>
    </source>
</evidence>
<dbReference type="Proteomes" id="UP000008383">
    <property type="component" value="Unassembled WGS sequence"/>
</dbReference>
<name>D4DET1_TRIVH</name>
<feature type="compositionally biased region" description="Basic and acidic residues" evidence="5">
    <location>
        <begin position="194"/>
        <end position="203"/>
    </location>
</feature>
<evidence type="ECO:0008006" key="10">
    <source>
        <dbReference type="Google" id="ProtNLM"/>
    </source>
</evidence>
<dbReference type="KEGG" id="tve:TRV_05671"/>
<dbReference type="SUPFAM" id="SSF103473">
    <property type="entry name" value="MFS general substrate transporter"/>
    <property type="match status" value="1"/>
</dbReference>
<evidence type="ECO:0000256" key="1">
    <source>
        <dbReference type="ARBA" id="ARBA00004141"/>
    </source>
</evidence>
<gene>
    <name evidence="8" type="ORF">TRV_05671</name>
</gene>
<dbReference type="PANTHER" id="PTHR48022">
    <property type="entry name" value="PLASTIDIC GLUCOSE TRANSPORTER 4"/>
    <property type="match status" value="1"/>
</dbReference>
<keyword evidence="4 6" id="KW-0472">Membrane</keyword>
<dbReference type="Pfam" id="PF00083">
    <property type="entry name" value="Sugar_tr"/>
    <property type="match status" value="1"/>
</dbReference>
<reference evidence="9" key="1">
    <citation type="journal article" date="2011" name="Genome Biol.">
        <title>Comparative and functional genomics provide insights into the pathogenicity of dermatophytic fungi.</title>
        <authorList>
            <person name="Burmester A."/>
            <person name="Shelest E."/>
            <person name="Gloeckner G."/>
            <person name="Heddergott C."/>
            <person name="Schindler S."/>
            <person name="Staib P."/>
            <person name="Heidel A."/>
            <person name="Felder M."/>
            <person name="Petzold A."/>
            <person name="Szafranski K."/>
            <person name="Feuermann M."/>
            <person name="Pedruzzi I."/>
            <person name="Priebe S."/>
            <person name="Groth M."/>
            <person name="Winkler R."/>
            <person name="Li W."/>
            <person name="Kniemeyer O."/>
            <person name="Schroeckh V."/>
            <person name="Hertweck C."/>
            <person name="Hube B."/>
            <person name="White T.C."/>
            <person name="Platzer M."/>
            <person name="Guthke R."/>
            <person name="Heitman J."/>
            <person name="Woestemeyer J."/>
            <person name="Zipfel P.F."/>
            <person name="Monod M."/>
            <person name="Brakhage A.A."/>
        </authorList>
    </citation>
    <scope>NUCLEOTIDE SEQUENCE [LARGE SCALE GENOMIC DNA]</scope>
    <source>
        <strain evidence="9">HKI 0517</strain>
    </source>
</reference>
<keyword evidence="2 6" id="KW-0812">Transmembrane</keyword>
<evidence type="ECO:0000256" key="3">
    <source>
        <dbReference type="ARBA" id="ARBA00022989"/>
    </source>
</evidence>
<dbReference type="GO" id="GO:0005351">
    <property type="term" value="F:carbohydrate:proton symporter activity"/>
    <property type="evidence" value="ECO:0007669"/>
    <property type="project" value="TreeGrafter"/>
</dbReference>
<comment type="subcellular location">
    <subcellularLocation>
        <location evidence="1">Membrane</location>
        <topology evidence="1">Multi-pass membrane protein</topology>
    </subcellularLocation>
</comment>
<protein>
    <recommendedName>
        <fullName evidence="10">Major facilitator superfamily (MFS) profile domain-containing protein</fullName>
    </recommendedName>
</protein>
<evidence type="ECO:0000313" key="9">
    <source>
        <dbReference type="Proteomes" id="UP000008383"/>
    </source>
</evidence>
<dbReference type="GeneID" id="9582800"/>
<keyword evidence="7" id="KW-0732">Signal</keyword>
<dbReference type="GO" id="GO:0016020">
    <property type="term" value="C:membrane"/>
    <property type="evidence" value="ECO:0007669"/>
    <property type="project" value="UniProtKB-SubCell"/>
</dbReference>
<dbReference type="EMBL" id="ACYE01000310">
    <property type="protein sequence ID" value="EFE39641.1"/>
    <property type="molecule type" value="Genomic_DNA"/>
</dbReference>
<keyword evidence="3 6" id="KW-1133">Transmembrane helix</keyword>
<feature type="transmembrane region" description="Helical" evidence="6">
    <location>
        <begin position="70"/>
        <end position="87"/>
    </location>
</feature>
<dbReference type="AlphaFoldDB" id="D4DET1"/>
<sequence length="203" mass="22907">MSSSLACSICFIAITISLSLSENGHGDKYKLGIVAVSFFFAFFASFGMGVLGVPWLYPTEINALEMRTKGASLAMATNWIMITLPGIENLGWRFWIIWAVICFSFIPITYLFYPETANRTLEDIDRYFEANRGIIVAFNKSKAFPVLIKYLYANSIPLAATQLSRPDEYIRMDEEISQRDTVEKSSASTSMRNRQSEEKISQA</sequence>
<proteinExistence type="predicted"/>
<feature type="chain" id="PRO_5003055480" description="Major facilitator superfamily (MFS) profile domain-containing protein" evidence="7">
    <location>
        <begin position="22"/>
        <end position="203"/>
    </location>
</feature>
<evidence type="ECO:0000256" key="7">
    <source>
        <dbReference type="SAM" id="SignalP"/>
    </source>
</evidence>
<dbReference type="InterPro" id="IPR050360">
    <property type="entry name" value="MFS_Sugar_Transporters"/>
</dbReference>
<feature type="transmembrane region" description="Helical" evidence="6">
    <location>
        <begin position="31"/>
        <end position="58"/>
    </location>
</feature>
<accession>D4DET1</accession>
<dbReference type="PANTHER" id="PTHR48022:SF26">
    <property type="entry name" value="MAJOR FACILITATOR SUPERFAMILY (MFS) PROFILE DOMAIN-CONTAINING PROTEIN-RELATED"/>
    <property type="match status" value="1"/>
</dbReference>
<dbReference type="RefSeq" id="XP_003020259.1">
    <property type="nucleotide sequence ID" value="XM_003020213.1"/>
</dbReference>
<organism evidence="8 9">
    <name type="scientific">Trichophyton verrucosum (strain HKI 0517)</name>
    <dbReference type="NCBI Taxonomy" id="663202"/>
    <lineage>
        <taxon>Eukaryota</taxon>
        <taxon>Fungi</taxon>
        <taxon>Dikarya</taxon>
        <taxon>Ascomycota</taxon>
        <taxon>Pezizomycotina</taxon>
        <taxon>Eurotiomycetes</taxon>
        <taxon>Eurotiomycetidae</taxon>
        <taxon>Onygenales</taxon>
        <taxon>Arthrodermataceae</taxon>
        <taxon>Trichophyton</taxon>
    </lineage>
</organism>
<evidence type="ECO:0000256" key="6">
    <source>
        <dbReference type="SAM" id="Phobius"/>
    </source>
</evidence>
<dbReference type="HOGENOM" id="CLU_001265_17_1_1"/>
<evidence type="ECO:0000256" key="2">
    <source>
        <dbReference type="ARBA" id="ARBA00022692"/>
    </source>
</evidence>
<feature type="transmembrane region" description="Helical" evidence="6">
    <location>
        <begin position="93"/>
        <end position="113"/>
    </location>
</feature>
<feature type="signal peptide" evidence="7">
    <location>
        <begin position="1"/>
        <end position="21"/>
    </location>
</feature>
<dbReference type="InterPro" id="IPR005828">
    <property type="entry name" value="MFS_sugar_transport-like"/>
</dbReference>
<dbReference type="InterPro" id="IPR036259">
    <property type="entry name" value="MFS_trans_sf"/>
</dbReference>
<feature type="region of interest" description="Disordered" evidence="5">
    <location>
        <begin position="175"/>
        <end position="203"/>
    </location>
</feature>
<keyword evidence="9" id="KW-1185">Reference proteome</keyword>
<feature type="compositionally biased region" description="Polar residues" evidence="5">
    <location>
        <begin position="184"/>
        <end position="193"/>
    </location>
</feature>
<dbReference type="Gene3D" id="1.20.1250.20">
    <property type="entry name" value="MFS general substrate transporter like domains"/>
    <property type="match status" value="1"/>
</dbReference>
<evidence type="ECO:0000256" key="5">
    <source>
        <dbReference type="SAM" id="MobiDB-lite"/>
    </source>
</evidence>
<evidence type="ECO:0000313" key="8">
    <source>
        <dbReference type="EMBL" id="EFE39641.1"/>
    </source>
</evidence>